<dbReference type="Proteomes" id="UP001058974">
    <property type="component" value="Chromosome 7"/>
</dbReference>
<evidence type="ECO:0000313" key="3">
    <source>
        <dbReference type="EMBL" id="KAI5392475.1"/>
    </source>
</evidence>
<keyword evidence="2" id="KW-0472">Membrane</keyword>
<accession>A0A9D4VYG2</accession>
<feature type="compositionally biased region" description="Polar residues" evidence="1">
    <location>
        <begin position="75"/>
        <end position="85"/>
    </location>
</feature>
<evidence type="ECO:0000256" key="1">
    <source>
        <dbReference type="SAM" id="MobiDB-lite"/>
    </source>
</evidence>
<keyword evidence="2" id="KW-0812">Transmembrane</keyword>
<feature type="transmembrane region" description="Helical" evidence="2">
    <location>
        <begin position="97"/>
        <end position="114"/>
    </location>
</feature>
<sequence>YNLKCLEMKLLNLPPPLFFSSFSTLPRSSSFSLSIPSHPPFNPLPSSHSTSLRRLRCRAATPDPPPPHSSDQPPGNDSTQLQNVGESLSKFQDRVQIFFAVLFWMSLFFWASAWDGRNRPNKGSRFRK</sequence>
<comment type="caution">
    <text evidence="3">The sequence shown here is derived from an EMBL/GenBank/DDBJ whole genome shotgun (WGS) entry which is preliminary data.</text>
</comment>
<dbReference type="PANTHER" id="PTHR37706:SF2">
    <property type="entry name" value="TRANSMEMBRANE PROTEIN"/>
    <property type="match status" value="1"/>
</dbReference>
<proteinExistence type="predicted"/>
<dbReference type="EMBL" id="JAMSHJ010000007">
    <property type="protein sequence ID" value="KAI5392475.1"/>
    <property type="molecule type" value="Genomic_DNA"/>
</dbReference>
<keyword evidence="2" id="KW-1133">Transmembrane helix</keyword>
<feature type="non-terminal residue" evidence="3">
    <location>
        <position position="128"/>
    </location>
</feature>
<evidence type="ECO:0000256" key="2">
    <source>
        <dbReference type="SAM" id="Phobius"/>
    </source>
</evidence>
<evidence type="ECO:0000313" key="4">
    <source>
        <dbReference type="Proteomes" id="UP001058974"/>
    </source>
</evidence>
<reference evidence="3 4" key="1">
    <citation type="journal article" date="2022" name="Nat. Genet.">
        <title>Improved pea reference genome and pan-genome highlight genomic features and evolutionary characteristics.</title>
        <authorList>
            <person name="Yang T."/>
            <person name="Liu R."/>
            <person name="Luo Y."/>
            <person name="Hu S."/>
            <person name="Wang D."/>
            <person name="Wang C."/>
            <person name="Pandey M.K."/>
            <person name="Ge S."/>
            <person name="Xu Q."/>
            <person name="Li N."/>
            <person name="Li G."/>
            <person name="Huang Y."/>
            <person name="Saxena R.K."/>
            <person name="Ji Y."/>
            <person name="Li M."/>
            <person name="Yan X."/>
            <person name="He Y."/>
            <person name="Liu Y."/>
            <person name="Wang X."/>
            <person name="Xiang C."/>
            <person name="Varshney R.K."/>
            <person name="Ding H."/>
            <person name="Gao S."/>
            <person name="Zong X."/>
        </authorList>
    </citation>
    <scope>NUCLEOTIDE SEQUENCE [LARGE SCALE GENOMIC DNA]</scope>
    <source>
        <strain evidence="3 4">cv. Zhongwan 6</strain>
    </source>
</reference>
<dbReference type="Gramene" id="Psat07G0703200-T1">
    <property type="protein sequence ID" value="KAI5392475.1"/>
    <property type="gene ID" value="KIW84_077032"/>
</dbReference>
<feature type="region of interest" description="Disordered" evidence="1">
    <location>
        <begin position="39"/>
        <end position="85"/>
    </location>
</feature>
<dbReference type="AlphaFoldDB" id="A0A9D4VYG2"/>
<protein>
    <submittedName>
        <fullName evidence="3">Uncharacterized protein</fullName>
    </submittedName>
</protein>
<organism evidence="3 4">
    <name type="scientific">Pisum sativum</name>
    <name type="common">Garden pea</name>
    <name type="synonym">Lathyrus oleraceus</name>
    <dbReference type="NCBI Taxonomy" id="3888"/>
    <lineage>
        <taxon>Eukaryota</taxon>
        <taxon>Viridiplantae</taxon>
        <taxon>Streptophyta</taxon>
        <taxon>Embryophyta</taxon>
        <taxon>Tracheophyta</taxon>
        <taxon>Spermatophyta</taxon>
        <taxon>Magnoliopsida</taxon>
        <taxon>eudicotyledons</taxon>
        <taxon>Gunneridae</taxon>
        <taxon>Pentapetalae</taxon>
        <taxon>rosids</taxon>
        <taxon>fabids</taxon>
        <taxon>Fabales</taxon>
        <taxon>Fabaceae</taxon>
        <taxon>Papilionoideae</taxon>
        <taxon>50 kb inversion clade</taxon>
        <taxon>NPAAA clade</taxon>
        <taxon>Hologalegina</taxon>
        <taxon>IRL clade</taxon>
        <taxon>Fabeae</taxon>
        <taxon>Lathyrus</taxon>
    </lineage>
</organism>
<name>A0A9D4VYG2_PEA</name>
<dbReference type="PANTHER" id="PTHR37706">
    <property type="entry name" value="TRANSMEMBRANE PROTEIN"/>
    <property type="match status" value="1"/>
</dbReference>
<keyword evidence="4" id="KW-1185">Reference proteome</keyword>
<gene>
    <name evidence="3" type="ORF">KIW84_077032</name>
</gene>